<dbReference type="Pfam" id="PF06439">
    <property type="entry name" value="3keto-disac_hyd"/>
    <property type="match status" value="1"/>
</dbReference>
<evidence type="ECO:0000313" key="2">
    <source>
        <dbReference type="EMBL" id="QDU63304.1"/>
    </source>
</evidence>
<gene>
    <name evidence="2" type="ORF">Pan216_41820</name>
</gene>
<name>A0A518B8J3_9BACT</name>
<feature type="domain" description="3-keto-alpha-glucoside-1,2-lyase/3-keto-2-hydroxy-glucal hydratase" evidence="1">
    <location>
        <begin position="24"/>
        <end position="252"/>
    </location>
</feature>
<reference evidence="2 3" key="1">
    <citation type="submission" date="2019-02" db="EMBL/GenBank/DDBJ databases">
        <title>Deep-cultivation of Planctomycetes and their phenomic and genomic characterization uncovers novel biology.</title>
        <authorList>
            <person name="Wiegand S."/>
            <person name="Jogler M."/>
            <person name="Boedeker C."/>
            <person name="Pinto D."/>
            <person name="Vollmers J."/>
            <person name="Rivas-Marin E."/>
            <person name="Kohn T."/>
            <person name="Peeters S.H."/>
            <person name="Heuer A."/>
            <person name="Rast P."/>
            <person name="Oberbeckmann S."/>
            <person name="Bunk B."/>
            <person name="Jeske O."/>
            <person name="Meyerdierks A."/>
            <person name="Storesund J.E."/>
            <person name="Kallscheuer N."/>
            <person name="Luecker S."/>
            <person name="Lage O.M."/>
            <person name="Pohl T."/>
            <person name="Merkel B.J."/>
            <person name="Hornburger P."/>
            <person name="Mueller R.-W."/>
            <person name="Bruemmer F."/>
            <person name="Labrenz M."/>
            <person name="Spormann A.M."/>
            <person name="Op den Camp H."/>
            <person name="Overmann J."/>
            <person name="Amann R."/>
            <person name="Jetten M.S.M."/>
            <person name="Mascher T."/>
            <person name="Medema M.H."/>
            <person name="Devos D.P."/>
            <person name="Kaster A.-K."/>
            <person name="Ovreas L."/>
            <person name="Rohde M."/>
            <person name="Galperin M.Y."/>
            <person name="Jogler C."/>
        </authorList>
    </citation>
    <scope>NUCLEOTIDE SEQUENCE [LARGE SCALE GENOMIC DNA]</scope>
    <source>
        <strain evidence="2 3">Pan216</strain>
    </source>
</reference>
<keyword evidence="3" id="KW-1185">Reference proteome</keyword>
<evidence type="ECO:0000313" key="3">
    <source>
        <dbReference type="Proteomes" id="UP000317093"/>
    </source>
</evidence>
<accession>A0A518B8J3</accession>
<organism evidence="2 3">
    <name type="scientific">Kolteria novifilia</name>
    <dbReference type="NCBI Taxonomy" id="2527975"/>
    <lineage>
        <taxon>Bacteria</taxon>
        <taxon>Pseudomonadati</taxon>
        <taxon>Planctomycetota</taxon>
        <taxon>Planctomycetia</taxon>
        <taxon>Kolteriales</taxon>
        <taxon>Kolteriaceae</taxon>
        <taxon>Kolteria</taxon>
    </lineage>
</organism>
<sequence length="255" mass="28493">MALAGQWIVLAFSFLLADGAPQGEWKPLFNGKDLSGWTPKIKGYDAGENFADTFRVEDGVLKVSYDGYDKFDRRFGHLFYEHPYSDYILRVEYRFVGDQAPGGEGWAFKNSGVMVHGQTPETMTKNQAFPVSIEVQLLGGKGSGSRPTANLCTPGTNVVMDGKLLTRHCTDSKSKTFHGEEWVTAEIEVHGDGKIIHRVNGEEVMQYEQPQLDPKDKDAQKLIKSDHLLLDGGTISLQSESHPIEFRKVEIKELK</sequence>
<proteinExistence type="predicted"/>
<dbReference type="Gene3D" id="2.60.120.560">
    <property type="entry name" value="Exo-inulinase, domain 1"/>
    <property type="match status" value="1"/>
</dbReference>
<dbReference type="GO" id="GO:0016787">
    <property type="term" value="F:hydrolase activity"/>
    <property type="evidence" value="ECO:0007669"/>
    <property type="project" value="InterPro"/>
</dbReference>
<dbReference type="AlphaFoldDB" id="A0A518B8J3"/>
<dbReference type="InterPro" id="IPR010496">
    <property type="entry name" value="AL/BT2_dom"/>
</dbReference>
<dbReference type="OrthoDB" id="9787527at2"/>
<dbReference type="Proteomes" id="UP000317093">
    <property type="component" value="Chromosome"/>
</dbReference>
<evidence type="ECO:0000259" key="1">
    <source>
        <dbReference type="Pfam" id="PF06439"/>
    </source>
</evidence>
<dbReference type="KEGG" id="knv:Pan216_41820"/>
<protein>
    <recommendedName>
        <fullName evidence="1">3-keto-alpha-glucoside-1,2-lyase/3-keto-2-hydroxy-glucal hydratase domain-containing protein</fullName>
    </recommendedName>
</protein>
<dbReference type="EMBL" id="CP036279">
    <property type="protein sequence ID" value="QDU63304.1"/>
    <property type="molecule type" value="Genomic_DNA"/>
</dbReference>
<dbReference type="RefSeq" id="WP_145260686.1">
    <property type="nucleotide sequence ID" value="NZ_CP036279.1"/>
</dbReference>